<evidence type="ECO:0000256" key="1">
    <source>
        <dbReference type="SAM" id="MobiDB-lite"/>
    </source>
</evidence>
<protein>
    <submittedName>
        <fullName evidence="2">Uncharacterized protein</fullName>
    </submittedName>
</protein>
<feature type="non-terminal residue" evidence="2">
    <location>
        <position position="1"/>
    </location>
</feature>
<sequence length="50" mass="5594">TMIKKNLAGGFDSKAGKKVQEQSEDKRKRISAGEEIAYEVKKSCSTKGWF</sequence>
<gene>
    <name evidence="2" type="ORF">SAMN04488559_108111</name>
</gene>
<feature type="region of interest" description="Disordered" evidence="1">
    <location>
        <begin position="1"/>
        <end position="26"/>
    </location>
</feature>
<dbReference type="AlphaFoldDB" id="A0A1H9SSJ6"/>
<feature type="compositionally biased region" description="Basic and acidic residues" evidence="1">
    <location>
        <begin position="14"/>
        <end position="26"/>
    </location>
</feature>
<dbReference type="Proteomes" id="UP000198948">
    <property type="component" value="Unassembled WGS sequence"/>
</dbReference>
<dbReference type="EMBL" id="FOHA01000008">
    <property type="protein sequence ID" value="SER87309.1"/>
    <property type="molecule type" value="Genomic_DNA"/>
</dbReference>
<organism evidence="2 3">
    <name type="scientific">Isobaculum melis</name>
    <dbReference type="NCBI Taxonomy" id="142588"/>
    <lineage>
        <taxon>Bacteria</taxon>
        <taxon>Bacillati</taxon>
        <taxon>Bacillota</taxon>
        <taxon>Bacilli</taxon>
        <taxon>Lactobacillales</taxon>
        <taxon>Carnobacteriaceae</taxon>
        <taxon>Isobaculum</taxon>
    </lineage>
</organism>
<accession>A0A1H9SSJ6</accession>
<name>A0A1H9SSJ6_9LACT</name>
<keyword evidence="3" id="KW-1185">Reference proteome</keyword>
<evidence type="ECO:0000313" key="2">
    <source>
        <dbReference type="EMBL" id="SER87309.1"/>
    </source>
</evidence>
<proteinExistence type="predicted"/>
<reference evidence="2 3" key="1">
    <citation type="submission" date="2016-10" db="EMBL/GenBank/DDBJ databases">
        <authorList>
            <person name="de Groot N.N."/>
        </authorList>
    </citation>
    <scope>NUCLEOTIDE SEQUENCE [LARGE SCALE GENOMIC DNA]</scope>
    <source>
        <strain evidence="2 3">DSM 13760</strain>
    </source>
</reference>
<evidence type="ECO:0000313" key="3">
    <source>
        <dbReference type="Proteomes" id="UP000198948"/>
    </source>
</evidence>